<evidence type="ECO:0000313" key="2">
    <source>
        <dbReference type="EMBL" id="KAF2787468.1"/>
    </source>
</evidence>
<sequence length="544" mass="61189">MPAKKFFYLDPSVLQISPAEFKEAQNAVDSNAYRDGDVVEAWDHVFRWNSDCVPLRKWEVWRFESDELADAALPFIIKAAGERGGTDLLSRLESAATMKDAEPAVTALWQHLHADAYAIMDTSKEQIERGQAVFYRYAPQILASLLHFSLSSGFSSPRISKILNLTSYLVPPMSSTPEGDAPRISKESNDRTFQRLMETTQWMVDCMGDGAMEPGSGIGWCSTVRVRLLHTTMRARLLQRSKREFEATGMSRYDEEVEGTPISMEDMVCTLGAFANCPLMCLVKTGIVPTQQECEDWTGIWRVIGYYFGINPAILTTHYANWEKNKAMGCSSIVTMFAGEADPPSPCHFPFEIGLIPPASRITRIRPSTVNQDPYLTPATLPVLFCLVNRWPIPFTFAQHCVAARHLMGETLSDWLCVPRATWRDELIYHALFKMANLPALFARVYRRGWDKKRREVMKKSVEKAVRYELGNRASKFRPRAPGAFIPTKEGDEFGGIEHGNEVGATLAEWVVLYGEVFVVFGALAGAAFWGVGKARLVYEFGVW</sequence>
<reference evidence="2" key="1">
    <citation type="journal article" date="2020" name="Stud. Mycol.">
        <title>101 Dothideomycetes genomes: a test case for predicting lifestyles and emergence of pathogens.</title>
        <authorList>
            <person name="Haridas S."/>
            <person name="Albert R."/>
            <person name="Binder M."/>
            <person name="Bloem J."/>
            <person name="Labutti K."/>
            <person name="Salamov A."/>
            <person name="Andreopoulos B."/>
            <person name="Baker S."/>
            <person name="Barry K."/>
            <person name="Bills G."/>
            <person name="Bluhm B."/>
            <person name="Cannon C."/>
            <person name="Castanera R."/>
            <person name="Culley D."/>
            <person name="Daum C."/>
            <person name="Ezra D."/>
            <person name="Gonzalez J."/>
            <person name="Henrissat B."/>
            <person name="Kuo A."/>
            <person name="Liang C."/>
            <person name="Lipzen A."/>
            <person name="Lutzoni F."/>
            <person name="Magnuson J."/>
            <person name="Mondo S."/>
            <person name="Nolan M."/>
            <person name="Ohm R."/>
            <person name="Pangilinan J."/>
            <person name="Park H.-J."/>
            <person name="Ramirez L."/>
            <person name="Alfaro M."/>
            <person name="Sun H."/>
            <person name="Tritt A."/>
            <person name="Yoshinaga Y."/>
            <person name="Zwiers L.-H."/>
            <person name="Turgeon B."/>
            <person name="Goodwin S."/>
            <person name="Spatafora J."/>
            <person name="Crous P."/>
            <person name="Grigoriev I."/>
        </authorList>
    </citation>
    <scope>NUCLEOTIDE SEQUENCE</scope>
    <source>
        <strain evidence="2">CBS 109.77</strain>
    </source>
</reference>
<evidence type="ECO:0000256" key="1">
    <source>
        <dbReference type="SAM" id="Phobius"/>
    </source>
</evidence>
<dbReference type="InterPro" id="IPR037473">
    <property type="entry name" value="Lcp-like"/>
</dbReference>
<proteinExistence type="predicted"/>
<keyword evidence="1" id="KW-0812">Transmembrane</keyword>
<dbReference type="Proteomes" id="UP000799757">
    <property type="component" value="Unassembled WGS sequence"/>
</dbReference>
<dbReference type="PANTHER" id="PTHR37539">
    <property type="entry name" value="SECRETED PROTEIN-RELATED"/>
    <property type="match status" value="1"/>
</dbReference>
<protein>
    <submittedName>
        <fullName evidence="2">Uncharacterized protein</fullName>
    </submittedName>
</protein>
<dbReference type="OrthoDB" id="6361347at2759"/>
<gene>
    <name evidence="2" type="ORF">K505DRAFT_396614</name>
</gene>
<accession>A0A6A6WU84</accession>
<keyword evidence="3" id="KW-1185">Reference proteome</keyword>
<keyword evidence="1" id="KW-1133">Transmembrane helix</keyword>
<dbReference type="PANTHER" id="PTHR37539:SF1">
    <property type="entry name" value="ER-BOUND OXYGENASE MPAB_MPAB'_RUBBER OXYGENASE CATALYTIC DOMAIN-CONTAINING PROTEIN"/>
    <property type="match status" value="1"/>
</dbReference>
<dbReference type="EMBL" id="MU002316">
    <property type="protein sequence ID" value="KAF2787468.1"/>
    <property type="molecule type" value="Genomic_DNA"/>
</dbReference>
<name>A0A6A6WU84_9PLEO</name>
<feature type="transmembrane region" description="Helical" evidence="1">
    <location>
        <begin position="511"/>
        <end position="532"/>
    </location>
</feature>
<keyword evidence="1" id="KW-0472">Membrane</keyword>
<organism evidence="2 3">
    <name type="scientific">Melanomma pulvis-pyrius CBS 109.77</name>
    <dbReference type="NCBI Taxonomy" id="1314802"/>
    <lineage>
        <taxon>Eukaryota</taxon>
        <taxon>Fungi</taxon>
        <taxon>Dikarya</taxon>
        <taxon>Ascomycota</taxon>
        <taxon>Pezizomycotina</taxon>
        <taxon>Dothideomycetes</taxon>
        <taxon>Pleosporomycetidae</taxon>
        <taxon>Pleosporales</taxon>
        <taxon>Melanommataceae</taxon>
        <taxon>Melanomma</taxon>
    </lineage>
</organism>
<evidence type="ECO:0000313" key="3">
    <source>
        <dbReference type="Proteomes" id="UP000799757"/>
    </source>
</evidence>
<dbReference type="AlphaFoldDB" id="A0A6A6WU84"/>
<dbReference type="GO" id="GO:0016491">
    <property type="term" value="F:oxidoreductase activity"/>
    <property type="evidence" value="ECO:0007669"/>
    <property type="project" value="InterPro"/>
</dbReference>